<comment type="caution">
    <text evidence="1">The sequence shown here is derived from an EMBL/GenBank/DDBJ whole genome shotgun (WGS) entry which is preliminary data.</text>
</comment>
<proteinExistence type="predicted"/>
<gene>
    <name evidence="1" type="ORF">D7V88_00015</name>
</gene>
<dbReference type="Proteomes" id="UP000268094">
    <property type="component" value="Unassembled WGS sequence"/>
</dbReference>
<dbReference type="EMBL" id="RAVZ01000001">
    <property type="protein sequence ID" value="RKG94141.1"/>
    <property type="molecule type" value="Genomic_DNA"/>
</dbReference>
<dbReference type="RefSeq" id="WP_120538510.1">
    <property type="nucleotide sequence ID" value="NZ_RAVZ01000001.1"/>
</dbReference>
<evidence type="ECO:0000313" key="1">
    <source>
        <dbReference type="EMBL" id="RKG94141.1"/>
    </source>
</evidence>
<dbReference type="Pfam" id="PF19378">
    <property type="entry name" value="DUF5953"/>
    <property type="match status" value="1"/>
</dbReference>
<sequence length="262" mass="28480">MTTTQEALGIRSYSTLSGGEETRLVAAVQGLERALPGLRLEWTVSDEHQLVHLPQRDAWLLQAMKDRRIPFVCNNDENHPATLSALEISANSAPGGQPLLDVHADLPLTPEVIAASAQMVEVVAEATQALWGEATPFRAAVDIARQTSRTLAGPPSPPRGLPALKLPAEIRSPEIPHRLGWLNYWSATAARAIGFPDPDRDAELLSLSRSTATGGWIVRLTEAPLDFENPGHLEVVLRAYERFPEIGGHSRPSRSSKRSPPP</sequence>
<name>A0A3A8JUU8_9BACT</name>
<evidence type="ECO:0000313" key="2">
    <source>
        <dbReference type="Proteomes" id="UP000268094"/>
    </source>
</evidence>
<organism evidence="1 2">
    <name type="scientific">Corallococcus terminator</name>
    <dbReference type="NCBI Taxonomy" id="2316733"/>
    <lineage>
        <taxon>Bacteria</taxon>
        <taxon>Pseudomonadati</taxon>
        <taxon>Myxococcota</taxon>
        <taxon>Myxococcia</taxon>
        <taxon>Myxococcales</taxon>
        <taxon>Cystobacterineae</taxon>
        <taxon>Myxococcaceae</taxon>
        <taxon>Corallococcus</taxon>
    </lineage>
</organism>
<dbReference type="AlphaFoldDB" id="A0A3A8JUU8"/>
<reference evidence="2" key="1">
    <citation type="submission" date="2018-09" db="EMBL/GenBank/DDBJ databases">
        <authorList>
            <person name="Livingstone P.G."/>
            <person name="Whitworth D.E."/>
        </authorList>
    </citation>
    <scope>NUCLEOTIDE SEQUENCE [LARGE SCALE GENOMIC DNA]</scope>
    <source>
        <strain evidence="2">CA054A</strain>
    </source>
</reference>
<keyword evidence="2" id="KW-1185">Reference proteome</keyword>
<accession>A0A3A8JUU8</accession>
<protein>
    <submittedName>
        <fullName evidence="1">Uncharacterized protein</fullName>
    </submittedName>
</protein>
<dbReference type="InterPro" id="IPR045997">
    <property type="entry name" value="DUF5953"/>
</dbReference>